<feature type="compositionally biased region" description="Basic and acidic residues" evidence="1">
    <location>
        <begin position="231"/>
        <end position="253"/>
    </location>
</feature>
<proteinExistence type="predicted"/>
<dbReference type="InParanoid" id="A0A804LFU3"/>
<feature type="compositionally biased region" description="Basic and acidic residues" evidence="1">
    <location>
        <begin position="300"/>
        <end position="313"/>
    </location>
</feature>
<reference evidence="3" key="1">
    <citation type="submission" date="2015-12" db="EMBL/GenBank/DDBJ databases">
        <title>Update maize B73 reference genome by single molecule sequencing technologies.</title>
        <authorList>
            <consortium name="Maize Genome Sequencing Project"/>
            <person name="Ware D."/>
        </authorList>
    </citation>
    <scope>NUCLEOTIDE SEQUENCE [LARGE SCALE GENOMIC DNA]</scope>
    <source>
        <strain evidence="3">cv. B73</strain>
    </source>
</reference>
<keyword evidence="3" id="KW-1185">Reference proteome</keyword>
<feature type="compositionally biased region" description="Basic residues" evidence="1">
    <location>
        <begin position="254"/>
        <end position="271"/>
    </location>
</feature>
<protein>
    <submittedName>
        <fullName evidence="2">Uncharacterized protein</fullName>
    </submittedName>
</protein>
<feature type="compositionally biased region" description="Basic and acidic residues" evidence="1">
    <location>
        <begin position="204"/>
        <end position="220"/>
    </location>
</feature>
<dbReference type="EnsemblPlants" id="Zm00001eb008260_T001">
    <property type="protein sequence ID" value="Zm00001eb008260_P001"/>
    <property type="gene ID" value="Zm00001eb008260"/>
</dbReference>
<dbReference type="Proteomes" id="UP000007305">
    <property type="component" value="Chromosome 1"/>
</dbReference>
<evidence type="ECO:0000313" key="2">
    <source>
        <dbReference type="EnsemblPlants" id="Zm00001eb008260_P001"/>
    </source>
</evidence>
<name>A0A804LFU3_MAIZE</name>
<dbReference type="AlphaFoldDB" id="A0A804LFU3"/>
<dbReference type="Gramene" id="Zm00001eb008260_T001">
    <property type="protein sequence ID" value="Zm00001eb008260_P001"/>
    <property type="gene ID" value="Zm00001eb008260"/>
</dbReference>
<feature type="compositionally biased region" description="Basic residues" evidence="1">
    <location>
        <begin position="314"/>
        <end position="324"/>
    </location>
</feature>
<evidence type="ECO:0000313" key="3">
    <source>
        <dbReference type="Proteomes" id="UP000007305"/>
    </source>
</evidence>
<organism evidence="2 3">
    <name type="scientific">Zea mays</name>
    <name type="common">Maize</name>
    <dbReference type="NCBI Taxonomy" id="4577"/>
    <lineage>
        <taxon>Eukaryota</taxon>
        <taxon>Viridiplantae</taxon>
        <taxon>Streptophyta</taxon>
        <taxon>Embryophyta</taxon>
        <taxon>Tracheophyta</taxon>
        <taxon>Spermatophyta</taxon>
        <taxon>Magnoliopsida</taxon>
        <taxon>Liliopsida</taxon>
        <taxon>Poales</taxon>
        <taxon>Poaceae</taxon>
        <taxon>PACMAD clade</taxon>
        <taxon>Panicoideae</taxon>
        <taxon>Andropogonodae</taxon>
        <taxon>Andropogoneae</taxon>
        <taxon>Tripsacinae</taxon>
        <taxon>Zea</taxon>
    </lineage>
</organism>
<accession>A0A804LFU3</accession>
<reference evidence="2" key="2">
    <citation type="submission" date="2019-07" db="EMBL/GenBank/DDBJ databases">
        <authorList>
            <person name="Seetharam A."/>
            <person name="Woodhouse M."/>
            <person name="Cannon E."/>
        </authorList>
    </citation>
    <scope>NUCLEOTIDE SEQUENCE [LARGE SCALE GENOMIC DNA]</scope>
    <source>
        <strain evidence="2">cv. B73</strain>
    </source>
</reference>
<feature type="region of interest" description="Disordered" evidence="1">
    <location>
        <begin position="116"/>
        <end position="338"/>
    </location>
</feature>
<reference evidence="2" key="3">
    <citation type="submission" date="2021-05" db="UniProtKB">
        <authorList>
            <consortium name="EnsemblPlants"/>
        </authorList>
    </citation>
    <scope>IDENTIFICATION</scope>
    <source>
        <strain evidence="2">cv. B73</strain>
    </source>
</reference>
<sequence length="338" mass="37134">MSWQRSGGRRVARQALELEGGCPILDDDVLHLPPHKLLLLLPPAEDHPRVHLQRHAGAHQRGERQAVAELPVGGAEPHDLEALEHVDDPDHDAAVPDQVVVRLPVLAVAVGGLGPEEHGQRLQGAVQPLQRGGGDGRRLGGGGEDVDGGVRRQVGGVRGVDGRGVALHVQPPVPHEVHPGAVRGQPDGGRDRHPGAVADGARGGGERRGGRQQRDVQRPGHERRRLQLHVGGEEERQRQERARGRVGEGGEHARPRHRRRVRVHAPGHPARRRDEGARERRVQRRVPRVVGPRQRGALRRQRDALVVRLDWRGRRAPPRRRGHRPVGEGGGDDHRNDE</sequence>
<evidence type="ECO:0000256" key="1">
    <source>
        <dbReference type="SAM" id="MobiDB-lite"/>
    </source>
</evidence>